<accession>A0A8B8D2B8</accession>
<dbReference type="AlphaFoldDB" id="A0A8B8D2B8"/>
<dbReference type="Proteomes" id="UP000694844">
    <property type="component" value="Chromosome 3"/>
</dbReference>
<name>A0A8B8D2B8_CRAVI</name>
<dbReference type="RefSeq" id="XP_022321649.1">
    <property type="nucleotide sequence ID" value="XM_022465941.1"/>
</dbReference>
<gene>
    <name evidence="2" type="primary">LOC111123549</name>
</gene>
<protein>
    <submittedName>
        <fullName evidence="2">Uncharacterized protein LOC111123549 isoform X1</fullName>
    </submittedName>
</protein>
<reference evidence="2" key="1">
    <citation type="submission" date="2025-08" db="UniProtKB">
        <authorList>
            <consortium name="RefSeq"/>
        </authorList>
    </citation>
    <scope>IDENTIFICATION</scope>
    <source>
        <tissue evidence="2">Whole sample</tissue>
    </source>
</reference>
<organism evidence="1 2">
    <name type="scientific">Crassostrea virginica</name>
    <name type="common">Eastern oyster</name>
    <dbReference type="NCBI Taxonomy" id="6565"/>
    <lineage>
        <taxon>Eukaryota</taxon>
        <taxon>Metazoa</taxon>
        <taxon>Spiralia</taxon>
        <taxon>Lophotrochozoa</taxon>
        <taxon>Mollusca</taxon>
        <taxon>Bivalvia</taxon>
        <taxon>Autobranchia</taxon>
        <taxon>Pteriomorphia</taxon>
        <taxon>Ostreida</taxon>
        <taxon>Ostreoidea</taxon>
        <taxon>Ostreidae</taxon>
        <taxon>Crassostrea</taxon>
    </lineage>
</organism>
<evidence type="ECO:0000313" key="2">
    <source>
        <dbReference type="RefSeq" id="XP_022321649.1"/>
    </source>
</evidence>
<proteinExistence type="predicted"/>
<dbReference type="GeneID" id="111123549"/>
<keyword evidence="1" id="KW-1185">Reference proteome</keyword>
<evidence type="ECO:0000313" key="1">
    <source>
        <dbReference type="Proteomes" id="UP000694844"/>
    </source>
</evidence>
<sequence>MRSTACRLLYLCIVCSFMTHNTCLIIPSYGGRDYFGQQEDPWNIGNLWETRPSLDSRSSFYPGDRNTPFTTFPSGNNAGDRNTPFTTFPSGNYAGNVWERRPFWDSVYPFHQGNVRQQQSHCGYNRVLGATGNPDGDFPHCIVCAECERLAYKYRKPRNFCSSNYRTCARRIQSCFEGNYGTNQGHSFIPSSLEEELCGFCEALAVEKGHCKHHCNLYCSGGRK</sequence>
<dbReference type="KEGG" id="cvn:111123549"/>